<dbReference type="GeneID" id="39736167"/>
<name>A0A1J1H566_PLARL</name>
<feature type="region of interest" description="Disordered" evidence="2">
    <location>
        <begin position="447"/>
        <end position="492"/>
    </location>
</feature>
<protein>
    <submittedName>
        <fullName evidence="3">Myosin light chain B, putative</fullName>
    </submittedName>
</protein>
<evidence type="ECO:0000313" key="4">
    <source>
        <dbReference type="Proteomes" id="UP000220158"/>
    </source>
</evidence>
<evidence type="ECO:0000256" key="1">
    <source>
        <dbReference type="SAM" id="Coils"/>
    </source>
</evidence>
<sequence length="621" mass="74529">MEILLKGNLSKILHRNKRNTFCSDDEEPFSSLFRRTNVSFYDDLDTEAVFLLEKESQSIARTMRNNNKYISYHDDKTILHKKKRQEFHKIDEIINNINYLDSLKKRVYNIEFQNILEPLGIYVPNKKTENNSEIKNERVYKEKFEILKKKYDSLKENINTRIDLELIKSGVFYNKEDIQDIFYITRKQQYDINTKENIIKVQNSVIENMVENNKLNKKKIRINRKKNQKLTEMCKFYYEQNEKAQMKLRKIKYTFLEYRIALENIVSCCEKIGGDKIILMDGIKSCKAQTDLSNATKILNMKKIEELQNNIKYCEQQINSLKHNLKCKLEELHKESKEKSEAKNETLYFKEELMKNNNLLTEVLEDFHHMLYDADNFLHKNEDINSFKTLFNKKKKKYNALVKKASERNKELKKRENELILANIIKEKELKKHEEYLNVQKEEIKKKKEQEKVEEVNQKENEEEKKKMQEEEQKKNKEEDITEQQIKEETSGEKKLRKKKSFTYEECIDIIYKANLALTGNKLNELKSMGEVSKDDLIIFINSIVLNEEEALQNMITFFEIWDVQKTGYMHKDLLLFILKQFGDNFTEEEVNFLRRELNLANGYNIYYVDLLKRWIHGDEL</sequence>
<accession>A0A1J1H566</accession>
<dbReference type="OMA" id="ITFFEIW"/>
<gene>
    <name evidence="3" type="primary">MLC-B</name>
    <name evidence="3" type="ORF">PRELSG_0915500</name>
</gene>
<dbReference type="EMBL" id="LN835304">
    <property type="protein sequence ID" value="CRH00055.1"/>
    <property type="molecule type" value="Genomic_DNA"/>
</dbReference>
<keyword evidence="4" id="KW-1185">Reference proteome</keyword>
<dbReference type="VEuPathDB" id="PlasmoDB:PRELSG_0915500"/>
<dbReference type="KEGG" id="prel:PRELSG_0915500"/>
<reference evidence="3 4" key="1">
    <citation type="submission" date="2015-04" db="EMBL/GenBank/DDBJ databases">
        <authorList>
            <consortium name="Pathogen Informatics"/>
        </authorList>
    </citation>
    <scope>NUCLEOTIDE SEQUENCE [LARGE SCALE GENOMIC DNA]</scope>
    <source>
        <strain evidence="3 4">SGS1</strain>
    </source>
</reference>
<dbReference type="InterPro" id="IPR011992">
    <property type="entry name" value="EF-hand-dom_pair"/>
</dbReference>
<evidence type="ECO:0000313" key="3">
    <source>
        <dbReference type="EMBL" id="CRH00055.1"/>
    </source>
</evidence>
<dbReference type="RefSeq" id="XP_028533060.1">
    <property type="nucleotide sequence ID" value="XM_028676586.1"/>
</dbReference>
<evidence type="ECO:0000256" key="2">
    <source>
        <dbReference type="SAM" id="MobiDB-lite"/>
    </source>
</evidence>
<keyword evidence="1" id="KW-0175">Coiled coil</keyword>
<dbReference type="OrthoDB" id="391857at2759"/>
<dbReference type="AlphaFoldDB" id="A0A1J1H566"/>
<dbReference type="SUPFAM" id="SSF47473">
    <property type="entry name" value="EF-hand"/>
    <property type="match status" value="1"/>
</dbReference>
<feature type="coiled-coil region" evidence="1">
    <location>
        <begin position="304"/>
        <end position="345"/>
    </location>
</feature>
<dbReference type="Proteomes" id="UP000220158">
    <property type="component" value="Chromosome 9"/>
</dbReference>
<proteinExistence type="predicted"/>
<organism evidence="3 4">
    <name type="scientific">Plasmodium relictum</name>
    <dbReference type="NCBI Taxonomy" id="85471"/>
    <lineage>
        <taxon>Eukaryota</taxon>
        <taxon>Sar</taxon>
        <taxon>Alveolata</taxon>
        <taxon>Apicomplexa</taxon>
        <taxon>Aconoidasida</taxon>
        <taxon>Haemosporida</taxon>
        <taxon>Plasmodiidae</taxon>
        <taxon>Plasmodium</taxon>
        <taxon>Plasmodium (Haemamoeba)</taxon>
    </lineage>
</organism>